<gene>
    <name evidence="1" type="ORF">S03H2_06446</name>
</gene>
<dbReference type="AlphaFoldDB" id="X1ENL9"/>
<protein>
    <submittedName>
        <fullName evidence="1">Uncharacterized protein</fullName>
    </submittedName>
</protein>
<sequence length="88" mass="10572">QQKLAVKSGYWPLIRFNPDIAKEDKNPFQLDSKAPSIPLEEYIYNENRYKMLTRIMPEIAKKLLKEAQEGVLERWKRYERLAAIYEKK</sequence>
<reference evidence="1" key="1">
    <citation type="journal article" date="2014" name="Front. Microbiol.">
        <title>High frequency of phylogenetically diverse reductive dehalogenase-homologous genes in deep subseafloor sedimentary metagenomes.</title>
        <authorList>
            <person name="Kawai M."/>
            <person name="Futagami T."/>
            <person name="Toyoda A."/>
            <person name="Takaki Y."/>
            <person name="Nishi S."/>
            <person name="Hori S."/>
            <person name="Arai W."/>
            <person name="Tsubouchi T."/>
            <person name="Morono Y."/>
            <person name="Uchiyama I."/>
            <person name="Ito T."/>
            <person name="Fujiyama A."/>
            <person name="Inagaki F."/>
            <person name="Takami H."/>
        </authorList>
    </citation>
    <scope>NUCLEOTIDE SEQUENCE</scope>
    <source>
        <strain evidence="1">Expedition CK06-06</strain>
    </source>
</reference>
<dbReference type="Gene3D" id="3.40.50.970">
    <property type="match status" value="1"/>
</dbReference>
<feature type="non-terminal residue" evidence="1">
    <location>
        <position position="1"/>
    </location>
</feature>
<evidence type="ECO:0000313" key="1">
    <source>
        <dbReference type="EMBL" id="GAH18719.1"/>
    </source>
</evidence>
<dbReference type="InterPro" id="IPR029061">
    <property type="entry name" value="THDP-binding"/>
</dbReference>
<proteinExistence type="predicted"/>
<dbReference type="PANTHER" id="PTHR32154">
    <property type="entry name" value="PYRUVATE-FLAVODOXIN OXIDOREDUCTASE-RELATED"/>
    <property type="match status" value="1"/>
</dbReference>
<accession>X1ENL9</accession>
<dbReference type="PANTHER" id="PTHR32154:SF0">
    <property type="entry name" value="PYRUVATE-FLAVODOXIN OXIDOREDUCTASE-RELATED"/>
    <property type="match status" value="1"/>
</dbReference>
<dbReference type="GO" id="GO:0006979">
    <property type="term" value="P:response to oxidative stress"/>
    <property type="evidence" value="ECO:0007669"/>
    <property type="project" value="TreeGrafter"/>
</dbReference>
<dbReference type="SUPFAM" id="SSF52518">
    <property type="entry name" value="Thiamin diphosphate-binding fold (THDP-binding)"/>
    <property type="match status" value="1"/>
</dbReference>
<comment type="caution">
    <text evidence="1">The sequence shown here is derived from an EMBL/GenBank/DDBJ whole genome shotgun (WGS) entry which is preliminary data.</text>
</comment>
<name>X1ENL9_9ZZZZ</name>
<dbReference type="InterPro" id="IPR050722">
    <property type="entry name" value="Pyruvate:ferred/Flavod_OxRd"/>
</dbReference>
<organism evidence="1">
    <name type="scientific">marine sediment metagenome</name>
    <dbReference type="NCBI Taxonomy" id="412755"/>
    <lineage>
        <taxon>unclassified sequences</taxon>
        <taxon>metagenomes</taxon>
        <taxon>ecological metagenomes</taxon>
    </lineage>
</organism>
<dbReference type="EMBL" id="BARU01002822">
    <property type="protein sequence ID" value="GAH18719.1"/>
    <property type="molecule type" value="Genomic_DNA"/>
</dbReference>